<reference evidence="3" key="3">
    <citation type="submission" date="2015-06" db="UniProtKB">
        <authorList>
            <consortium name="EnsemblMetazoa"/>
        </authorList>
    </citation>
    <scope>IDENTIFICATION</scope>
</reference>
<evidence type="ECO:0000313" key="4">
    <source>
        <dbReference type="Proteomes" id="UP000015101"/>
    </source>
</evidence>
<dbReference type="RefSeq" id="XP_009019460.1">
    <property type="nucleotide sequence ID" value="XM_009021212.1"/>
</dbReference>
<dbReference type="HOGENOM" id="CLU_1645565_0_0_1"/>
<reference evidence="2 4" key="2">
    <citation type="journal article" date="2013" name="Nature">
        <title>Insights into bilaterian evolution from three spiralian genomes.</title>
        <authorList>
            <person name="Simakov O."/>
            <person name="Marletaz F."/>
            <person name="Cho S.J."/>
            <person name="Edsinger-Gonzales E."/>
            <person name="Havlak P."/>
            <person name="Hellsten U."/>
            <person name="Kuo D.H."/>
            <person name="Larsson T."/>
            <person name="Lv J."/>
            <person name="Arendt D."/>
            <person name="Savage R."/>
            <person name="Osoegawa K."/>
            <person name="de Jong P."/>
            <person name="Grimwood J."/>
            <person name="Chapman J.A."/>
            <person name="Shapiro H."/>
            <person name="Aerts A."/>
            <person name="Otillar R.P."/>
            <person name="Terry A.Y."/>
            <person name="Boore J.L."/>
            <person name="Grigoriev I.V."/>
            <person name="Lindberg D.R."/>
            <person name="Seaver E.C."/>
            <person name="Weisblat D.A."/>
            <person name="Putnam N.H."/>
            <person name="Rokhsar D.S."/>
        </authorList>
    </citation>
    <scope>NUCLEOTIDE SEQUENCE</scope>
</reference>
<accession>T1ERA2</accession>
<proteinExistence type="predicted"/>
<name>T1ERA2_HELRO</name>
<feature type="transmembrane region" description="Helical" evidence="1">
    <location>
        <begin position="9"/>
        <end position="32"/>
    </location>
</feature>
<dbReference type="CTD" id="20199102"/>
<dbReference type="AlphaFoldDB" id="T1ERA2"/>
<evidence type="ECO:0000313" key="3">
    <source>
        <dbReference type="EnsemblMetazoa" id="HelroP161280"/>
    </source>
</evidence>
<keyword evidence="4" id="KW-1185">Reference proteome</keyword>
<reference evidence="4" key="1">
    <citation type="submission" date="2012-12" db="EMBL/GenBank/DDBJ databases">
        <authorList>
            <person name="Hellsten U."/>
            <person name="Grimwood J."/>
            <person name="Chapman J.A."/>
            <person name="Shapiro H."/>
            <person name="Aerts A."/>
            <person name="Otillar R.P."/>
            <person name="Terry A.Y."/>
            <person name="Boore J.L."/>
            <person name="Simakov O."/>
            <person name="Marletaz F."/>
            <person name="Cho S.-J."/>
            <person name="Edsinger-Gonzales E."/>
            <person name="Havlak P."/>
            <person name="Kuo D.-H."/>
            <person name="Larsson T."/>
            <person name="Lv J."/>
            <person name="Arendt D."/>
            <person name="Savage R."/>
            <person name="Osoegawa K."/>
            <person name="de Jong P."/>
            <person name="Lindberg D.R."/>
            <person name="Seaver E.C."/>
            <person name="Weisblat D.A."/>
            <person name="Putnam N.H."/>
            <person name="Grigoriev I.V."/>
            <person name="Rokhsar D.S."/>
        </authorList>
    </citation>
    <scope>NUCLEOTIDE SEQUENCE</scope>
</reference>
<organism evidence="3 4">
    <name type="scientific">Helobdella robusta</name>
    <name type="common">Californian leech</name>
    <dbReference type="NCBI Taxonomy" id="6412"/>
    <lineage>
        <taxon>Eukaryota</taxon>
        <taxon>Metazoa</taxon>
        <taxon>Spiralia</taxon>
        <taxon>Lophotrochozoa</taxon>
        <taxon>Annelida</taxon>
        <taxon>Clitellata</taxon>
        <taxon>Hirudinea</taxon>
        <taxon>Rhynchobdellida</taxon>
        <taxon>Glossiphoniidae</taxon>
        <taxon>Helobdella</taxon>
    </lineage>
</organism>
<dbReference type="EMBL" id="KB096742">
    <property type="protein sequence ID" value="ESO02052.1"/>
    <property type="molecule type" value="Genomic_DNA"/>
</dbReference>
<keyword evidence="1" id="KW-0472">Membrane</keyword>
<dbReference type="EMBL" id="AMQM01000780">
    <property type="status" value="NOT_ANNOTATED_CDS"/>
    <property type="molecule type" value="Genomic_DNA"/>
</dbReference>
<keyword evidence="1" id="KW-0812">Transmembrane</keyword>
<feature type="transmembrane region" description="Helical" evidence="1">
    <location>
        <begin position="102"/>
        <end position="124"/>
    </location>
</feature>
<evidence type="ECO:0000256" key="1">
    <source>
        <dbReference type="SAM" id="Phobius"/>
    </source>
</evidence>
<dbReference type="EnsemblMetazoa" id="HelroT161280">
    <property type="protein sequence ID" value="HelroP161280"/>
    <property type="gene ID" value="HelroG161280"/>
</dbReference>
<keyword evidence="1" id="KW-1133">Transmembrane helix</keyword>
<dbReference type="GeneID" id="20199102"/>
<gene>
    <name evidence="3" type="primary">20199102</name>
    <name evidence="2" type="ORF">HELRODRAFT_161280</name>
</gene>
<dbReference type="KEGG" id="hro:HELRODRAFT_161280"/>
<protein>
    <submittedName>
        <fullName evidence="2 3">Uncharacterized protein</fullName>
    </submittedName>
</protein>
<evidence type="ECO:0000313" key="2">
    <source>
        <dbReference type="EMBL" id="ESO02052.1"/>
    </source>
</evidence>
<dbReference type="Proteomes" id="UP000015101">
    <property type="component" value="Unassembled WGS sequence"/>
</dbReference>
<dbReference type="InParanoid" id="T1ERA2"/>
<sequence length="161" mass="18071">MNFATEDKYILGSMIILIGICFWHAASGSIVFNSYPYLSQKITETPTPTTTLALTTVTTTSFGHLLDYNDTKTESKPNTCTTAKPCSTAKKPGLDAVRVDKLAMLAFACVYGSFNMFFLIKVFMGYRQTLQERYKANSNNLVSFEAFIFKITFEKVVFTKQ</sequence>